<dbReference type="Gene3D" id="2.60.120.920">
    <property type="match status" value="3"/>
</dbReference>
<feature type="region of interest" description="Disordered" evidence="3">
    <location>
        <begin position="110"/>
        <end position="168"/>
    </location>
</feature>
<feature type="domain" description="UBA" evidence="4">
    <location>
        <begin position="1962"/>
        <end position="1995"/>
    </location>
</feature>
<feature type="region of interest" description="Disordered" evidence="3">
    <location>
        <begin position="2071"/>
        <end position="2099"/>
    </location>
</feature>
<feature type="region of interest" description="Disordered" evidence="3">
    <location>
        <begin position="2003"/>
        <end position="2025"/>
    </location>
</feature>
<dbReference type="SUPFAM" id="SSF56204">
    <property type="entry name" value="Hect, E3 ligase catalytic domain"/>
    <property type="match status" value="1"/>
</dbReference>
<feature type="compositionally biased region" description="Low complexity" evidence="3">
    <location>
        <begin position="2010"/>
        <end position="2019"/>
    </location>
</feature>
<keyword evidence="1 2" id="KW-0833">Ubl conjugation pathway</keyword>
<dbReference type="InterPro" id="IPR016024">
    <property type="entry name" value="ARM-type_fold"/>
</dbReference>
<feature type="region of interest" description="Disordered" evidence="3">
    <location>
        <begin position="1"/>
        <end position="26"/>
    </location>
</feature>
<feature type="domain" description="B30.2/SPRY" evidence="5">
    <location>
        <begin position="758"/>
        <end position="945"/>
    </location>
</feature>
<feature type="domain" description="HECT" evidence="6">
    <location>
        <begin position="3401"/>
        <end position="3765"/>
    </location>
</feature>
<feature type="compositionally biased region" description="Basic and acidic residues" evidence="3">
    <location>
        <begin position="75"/>
        <end position="87"/>
    </location>
</feature>
<dbReference type="SMART" id="SM00165">
    <property type="entry name" value="UBA"/>
    <property type="match status" value="2"/>
</dbReference>
<gene>
    <name evidence="8" type="ORF">Ae201684_012586</name>
</gene>
<dbReference type="CDD" id="cd14306">
    <property type="entry name" value="UBA_VP13D"/>
    <property type="match status" value="2"/>
</dbReference>
<dbReference type="PROSITE" id="PS50188">
    <property type="entry name" value="B302_SPRY"/>
    <property type="match status" value="3"/>
</dbReference>
<feature type="region of interest" description="Disordered" evidence="3">
    <location>
        <begin position="64"/>
        <end position="87"/>
    </location>
</feature>
<dbReference type="InterPro" id="IPR009060">
    <property type="entry name" value="UBA-like_sf"/>
</dbReference>
<dbReference type="SUPFAM" id="SSF46934">
    <property type="entry name" value="UBA-like"/>
    <property type="match status" value="2"/>
</dbReference>
<dbReference type="PROSITE" id="PS51416">
    <property type="entry name" value="MIB_HERC2"/>
    <property type="match status" value="1"/>
</dbReference>
<dbReference type="Gene3D" id="3.30.2160.10">
    <property type="entry name" value="Hect, E3 ligase catalytic domain"/>
    <property type="match status" value="1"/>
</dbReference>
<feature type="domain" description="MIB/HERC2" evidence="7">
    <location>
        <begin position="2675"/>
        <end position="2752"/>
    </location>
</feature>
<dbReference type="CDD" id="cd11709">
    <property type="entry name" value="SPRY"/>
    <property type="match status" value="3"/>
</dbReference>
<evidence type="ECO:0008006" key="10">
    <source>
        <dbReference type="Google" id="ProtNLM"/>
    </source>
</evidence>
<feature type="domain" description="B30.2/SPRY" evidence="5">
    <location>
        <begin position="2075"/>
        <end position="2257"/>
    </location>
</feature>
<dbReference type="PROSITE" id="PS50030">
    <property type="entry name" value="UBA"/>
    <property type="match status" value="2"/>
</dbReference>
<evidence type="ECO:0000259" key="7">
    <source>
        <dbReference type="PROSITE" id="PS51416"/>
    </source>
</evidence>
<evidence type="ECO:0000259" key="6">
    <source>
        <dbReference type="PROSITE" id="PS50237"/>
    </source>
</evidence>
<dbReference type="SUPFAM" id="SSF159034">
    <property type="entry name" value="Mib/herc2 domain-like"/>
    <property type="match status" value="1"/>
</dbReference>
<feature type="region of interest" description="Disordered" evidence="3">
    <location>
        <begin position="211"/>
        <end position="240"/>
    </location>
</feature>
<dbReference type="GO" id="GO:0005737">
    <property type="term" value="C:cytoplasm"/>
    <property type="evidence" value="ECO:0007669"/>
    <property type="project" value="TreeGrafter"/>
</dbReference>
<evidence type="ECO:0000256" key="1">
    <source>
        <dbReference type="ARBA" id="ARBA00022786"/>
    </source>
</evidence>
<dbReference type="EMBL" id="VJMJ01000159">
    <property type="protein sequence ID" value="KAF0729947.1"/>
    <property type="molecule type" value="Genomic_DNA"/>
</dbReference>
<dbReference type="Pfam" id="PF22562">
    <property type="entry name" value="UBA_7"/>
    <property type="match status" value="2"/>
</dbReference>
<dbReference type="InterPro" id="IPR041969">
    <property type="entry name" value="VP13D_UBA"/>
</dbReference>
<dbReference type="SMART" id="SM00119">
    <property type="entry name" value="HECTc"/>
    <property type="match status" value="1"/>
</dbReference>
<evidence type="ECO:0000313" key="8">
    <source>
        <dbReference type="EMBL" id="KAF0729947.1"/>
    </source>
</evidence>
<dbReference type="Gene3D" id="1.10.8.10">
    <property type="entry name" value="DNA helicase RuvA subunit, C-terminal domain"/>
    <property type="match status" value="2"/>
</dbReference>
<evidence type="ECO:0000256" key="2">
    <source>
        <dbReference type="PROSITE-ProRule" id="PRU00104"/>
    </source>
</evidence>
<dbReference type="InterPro" id="IPR035983">
    <property type="entry name" value="Hect_E3_ubiquitin_ligase"/>
</dbReference>
<keyword evidence="9" id="KW-1185">Reference proteome</keyword>
<dbReference type="PANTHER" id="PTHR46654">
    <property type="entry name" value="E3 UBIQUITIN-PROTEIN LIGASE HECTD3"/>
    <property type="match status" value="1"/>
</dbReference>
<dbReference type="InterPro" id="IPR043136">
    <property type="entry name" value="B30.2/SPRY_sf"/>
</dbReference>
<dbReference type="InterPro" id="IPR037252">
    <property type="entry name" value="Mib_Herc2_sf"/>
</dbReference>
<dbReference type="SMART" id="SM00449">
    <property type="entry name" value="SPRY"/>
    <property type="match status" value="3"/>
</dbReference>
<evidence type="ECO:0000259" key="5">
    <source>
        <dbReference type="PROSITE" id="PS50188"/>
    </source>
</evidence>
<comment type="caution">
    <text evidence="8">The sequence shown here is derived from an EMBL/GenBank/DDBJ whole genome shotgun (WGS) entry which is preliminary data.</text>
</comment>
<reference evidence="8 9" key="1">
    <citation type="submission" date="2019-07" db="EMBL/GenBank/DDBJ databases">
        <title>Genomics analysis of Aphanomyces spp. identifies a new class of oomycete effector associated with host adaptation.</title>
        <authorList>
            <person name="Gaulin E."/>
        </authorList>
    </citation>
    <scope>NUCLEOTIDE SEQUENCE [LARGE SCALE GENOMIC DNA]</scope>
    <source>
        <strain evidence="8 9">ATCC 201684</strain>
    </source>
</reference>
<dbReference type="Gene3D" id="3.90.1750.10">
    <property type="entry name" value="Hect, E3 ligase catalytic domains"/>
    <property type="match status" value="1"/>
</dbReference>
<evidence type="ECO:0000259" key="4">
    <source>
        <dbReference type="PROSITE" id="PS50030"/>
    </source>
</evidence>
<dbReference type="SUPFAM" id="SSF48371">
    <property type="entry name" value="ARM repeat"/>
    <property type="match status" value="1"/>
</dbReference>
<proteinExistence type="predicted"/>
<evidence type="ECO:0000256" key="3">
    <source>
        <dbReference type="SAM" id="MobiDB-lite"/>
    </source>
</evidence>
<dbReference type="InterPro" id="IPR042469">
    <property type="entry name" value="HECTD3"/>
</dbReference>
<dbReference type="Pfam" id="PF00622">
    <property type="entry name" value="SPRY"/>
    <property type="match status" value="3"/>
</dbReference>
<dbReference type="InterPro" id="IPR013320">
    <property type="entry name" value="ConA-like_dom_sf"/>
</dbReference>
<dbReference type="PROSITE" id="PS50237">
    <property type="entry name" value="HECT"/>
    <property type="match status" value="1"/>
</dbReference>
<feature type="compositionally biased region" description="Pro residues" evidence="3">
    <location>
        <begin position="153"/>
        <end position="167"/>
    </location>
</feature>
<dbReference type="VEuPathDB" id="FungiDB:AeMF1_009827"/>
<dbReference type="GO" id="GO:0016567">
    <property type="term" value="P:protein ubiquitination"/>
    <property type="evidence" value="ECO:0007669"/>
    <property type="project" value="InterPro"/>
</dbReference>
<name>A0A6G0WRA2_9STRA</name>
<dbReference type="InterPro" id="IPR003877">
    <property type="entry name" value="SPRY_dom"/>
</dbReference>
<feature type="compositionally biased region" description="Basic and acidic residues" evidence="3">
    <location>
        <begin position="1"/>
        <end position="12"/>
    </location>
</feature>
<feature type="domain" description="UBA" evidence="4">
    <location>
        <begin position="2025"/>
        <end position="2065"/>
    </location>
</feature>
<dbReference type="Pfam" id="PF06701">
    <property type="entry name" value="MIB_HERC2"/>
    <property type="match status" value="1"/>
</dbReference>
<sequence length="3765" mass="417159">MKAPDGERDRRFVNGPSELLQDETDSRSERILTELAALCLDRNYVLSTESLQVLSTTGKAECVKLTPEKVSSTSSKKDDARISSDAARRQRVEELTRFFMEAKSDIEFALSGGSHRRERPSTRDLELNEEDRDMMDSDSSSIPADDKPDEVVAPPPPPPPTETPPSIPLHFQLLEDPVDPRVFHPLLSSIRETDPVLYGTIVCHPLVTGQEPAKKAVDKRSKKKKKTPSSSKKPETSMYQPDFSLAPLSAEETALNLARFIARAVADRSIQALLLVIKVVSSYPWSSLQIPVRSHLQLLSGHAAPTPPPQTKEEKSPTEASMDFMSSVMELEGQLDPLAALRSRLGRFEEKNAMEEEEERLVDQMSLNIPMDEGVDEEVLMARAIALSLSPEVGLKEPPSAEQQPPPLEEKAIPAKFSPEEVWSLFDPIPDLVDGAMIVQYCIGAILVECKSYLKSCERSVLPANCPIVPHPLTFLLLHSNLAHVAPPTSDFEHVVISCSQLILLHALELHLFHVDVVGTAPASVGLGHSTTHPNPVLIALKQIVEQFVSASPMSSNHSMAQQYLDHIQEQALVTWARGIAHFYPQHGDRHQLLMSLLEQASTHPSPLLSYQLDLLCTRLALPDLALPFVPLRTPELTRVDDSMLQTVSKPFLSCAPVTLRDALTSGECTLQAVAEYCQLVAPERTPLSAADLHLENVMELYQQVYDKEQAAVQQIWNQLPPLVDALLRRVHEPAVNLPSAYSHAPLVASSPDNPRLLLLRSLQDGMFHVSGVEVATALEFDPTRCAETLTLVENNQSAKQHTAKQWGMVISTYACAPNTGLHEWAVRLDRCEKGHVFLGVCAREASVSTYVGGDRLGWGLIGTRALWHNRSKVRGDYGDGFSTGSTVRIRLNTDTGALSFGLLDEDSDWGVAFDGLTQYGTLYPAIGLYQRDDQVTIVPVQPKKSTSTEASIPSTPAMAMDKDLMFQTFLNYANKVLNIEQLSVPLLSALAQMKSQWRTQFAWHLLPACMELAKRLDKELTGQLQLEIEGTWELRSCAAGSIPAQQYVLQLVQDEDGSLTGQSVSNNAVSLKGAIRGTRVSFLETWIQGGTCLVTGRVRIDGKKFLGTYEDTRSHTCGSISGESTVSTGSTAKTVHMRSVLHLVVTTLIGAYVSCFLNHEIHSPTELVDEEESSPDASLEEYDEWINSRLFAGGLPTSEINRYLQGYILNFQPLPWFQVVLPSLGSPEAEEQNSFIHDLIAGRNDVDSYVTKHAGESAFVRLGGDAMKVAKRTVIAAMLWHTQIEAIDTSHEDVRPGENILHVWRTAHRVIEWGVRTKNSNSMSYAGIANLITRRARFLLKLEPIRGQVLPERVFSEILMLVSRFIESSAQLKRLETMILQNCSRAYLRMVGFNCMRVVLEAGFQKSSGLCAILQWLTLDSLDDISSTARHGHYLDGLGAVGTVLHRQVRESWEQLYGHLGALLSRSTWAKDYELQLIALQAWGVIINPEDHAFISRVGIFRILQTVLDEARSTENPAPKHIVQATLKVVHLLAAQVATSSHEEVTVIDTNSAIPLVRQPSGPETLGKSVFNMLYTELNNACQEEMGPQQYCYQICSLLFSVSGASICRQHLSTARWLRLLLQLVERGTFSIQQRVLQLLRRLLPHISPVNLQLQAPDDECMGIEDDSSRNAPQLISFFLDLLGHVVPHVNGDTPAKSPSLVLHHGCGLEVVLLLRSLLCSDDWSKILQEVFMRSLSELKDNLGFEQQTRALSVLCVMGGHIEGLQVGMSVQIVPRSSSPSQEVMFRGAKGVLVALDVDKVAAEVLLQKNGAGTSELTLSTHRPIRVPLEDIVALPDVEVKPSDISQDVIVQLVEGSLPRFLSSILSEEGELLDLMISLVGFRALGSLIQHGDLLDSLRASIPALFKVATIQTQCMSDVGILEEQWVQMYKKWYDVQCPSPDKEGGDAASAVLTPPSAMCQQMMEMGFPREWCEIALQKCAYQVEAAINFCFEHSGDMDRLVKQPNAPPSSAASSTHASSKRPDVSPVLLDQLSEMGFPVTWCRKALIANRNNVDAALTWILSNGEALEAEDRREEEKKESDPQCPITSNSIPEGPNPLRAVSGQATINDDMLVEGSAGAGFASVGAPDCITQTGKWYYEATLFTSGCIQIGWADAAFSGASERGDGVGDGPHSWAYDGWRQMKWHGNSSSYGLKWKAGDVIGCGVDCDAGILFFTLNGQYMGVAFRGVEFAGGLYPCASFNRRERLSFNLGGLPFQYPIEGFSPVLHSIWTPSEPLLSYEKGQYEDCLEEYVGEEYFDSRYFAKDIKPSAASRLKPLIDTVQDFSTLTRSLAILHCRKMLYLILAASPTNLLDAVPPEHVTIFLKLVSSYTSLTAVSDIFKSVAVESLSPGLQEALIHCICEQIQQASSRKYAKIPWDSSIEAIISNQLIGLQEDATVWNDSQVLLHPNVSLAEYCTTLLAKKHPAQLVQAWSHALKSPSMSLKEKAYRILSGLIPHVPSTQLTTFPVSRLKALTCARLSKEYINFPVTSKYLQSLMELTSTLSFSVSVAAPSLEARIAQSIKVQEFLEQLPRMANLPVTLSTEDEDMSTEDRNAPPPSTTVAAAPLTLPAVNASFLTPAQQSILLAAQYGFKVQAHEWPHGFEMGVMSDEVSQFWSGQLIHSLQPLPPPSAVETPPPPPLTIGCKVMRGPNWKWRDQDGGPGSIGTVEGISPWSGIEGEGMSVRWANDALYTYRWGADGQYDLVHVEVDGENQVVHTYPTPNNQPPSKQQIHLGVIFRLHSTDANGISGVVEYPDMNAVVAVVGRVENHNTIQLLEIGLVQGDVDMGWSIKFGCDRWIPGTEYHLIQDGVQLHGEYKHNMWHPETKSWVPVEGQVHVQKNHLFVMDKQAAFSTLKISDDLLTVQCTSGEARNLALGNVGFSSGIHYWEIRVDQAEFGSVFLGVCEKHSKGQSSLNLNRWQGWGFVNFRATYHNSTERIYGDHFNAGDTIGICLNMEAGKLSFFMDGIKFGEHIVTDLGVAFDGLKNDRHIKTLYPCIGLRKSGDKVTLNGKWISQPGLPPSLLCHDNVELHSICRSWSLDQPLPSQFLQSCYTHYCRWRSNRYLRVPTRSKGVIIDVDTSVERCIQVCGNSPTVLVAGDRVRIVSKGGRALDAPEEAVVLGVYRDRLWYRVETQGSEGSEEGRALAWYWDTSELPELLLIKRNGIEIQATTPIPTPAVSHDQTSPLTWEEFYERSKGTLATDIALVDRINSLCANLGVDVVNLPFASVDIPSQPRVAVLMVLNQKVLRSLPLMRFEEESVQTLRRLTFTSTKLSFWEATLKSTTTPTPLPSDEYEDPREIRILRINRIQAQATKLALCPSPSDRLRKSVFGQLYREMRTWSDSGFRRAYIGKGHGGQKRAFKVKFLGEGVNDYGGPYRAVFEQIIDELQMDQVEITKGEQGLLPLLVPCPNRRSGTGSNQDKFVLNPSCGTISVAVGPIALELHRFLGKLIGTAVRHGLQIGLDLPSIVWRSLVGLPLTRRHLEEIDVVAYNTLTQLEELKPSAESEEYCKQFTFTTHLSDGTEVPLRPDGESQHVDYESRLEYVNLSFKRRLSESNPQLLALREGLSSVIPMEIAGLFTPKELETLICGRRQVDVSLLKQCTEYEDVDPNAPHIVAFWQVLEEMTSDERTLFLRFVWARSRMPNSAKDFPMNFKLQAPHDQGARSQPDLYLPHAQTCFFSLSLPAYSTKDILRNKLLYAIQNSPNMDADVLLHHAEGWADA</sequence>
<dbReference type="SUPFAM" id="SSF49899">
    <property type="entry name" value="Concanavalin A-like lectins/glucanases"/>
    <property type="match status" value="3"/>
</dbReference>
<dbReference type="InterPro" id="IPR015940">
    <property type="entry name" value="UBA"/>
</dbReference>
<dbReference type="InterPro" id="IPR000569">
    <property type="entry name" value="HECT_dom"/>
</dbReference>
<dbReference type="Pfam" id="PF00632">
    <property type="entry name" value="HECT"/>
    <property type="match status" value="1"/>
</dbReference>
<dbReference type="Proteomes" id="UP000481153">
    <property type="component" value="Unassembled WGS sequence"/>
</dbReference>
<dbReference type="GO" id="GO:0046872">
    <property type="term" value="F:metal ion binding"/>
    <property type="evidence" value="ECO:0007669"/>
    <property type="project" value="InterPro"/>
</dbReference>
<evidence type="ECO:0000313" key="9">
    <source>
        <dbReference type="Proteomes" id="UP000481153"/>
    </source>
</evidence>
<dbReference type="Gene3D" id="3.30.2410.10">
    <property type="entry name" value="Hect, E3 ligase catalytic domain"/>
    <property type="match status" value="1"/>
</dbReference>
<dbReference type="PANTHER" id="PTHR46654:SF1">
    <property type="entry name" value="E3 UBIQUITIN-PROTEIN LIGASE HECTD3"/>
    <property type="match status" value="1"/>
</dbReference>
<feature type="domain" description="B30.2/SPRY" evidence="5">
    <location>
        <begin position="2866"/>
        <end position="3058"/>
    </location>
</feature>
<dbReference type="InterPro" id="IPR001870">
    <property type="entry name" value="B30.2/SPRY"/>
</dbReference>
<dbReference type="Gene3D" id="2.30.30.40">
    <property type="entry name" value="SH3 Domains"/>
    <property type="match status" value="1"/>
</dbReference>
<dbReference type="FunFam" id="2.30.30.40:FF:000264">
    <property type="entry name" value="HECT E3 ubiquitin ligase"/>
    <property type="match status" value="1"/>
</dbReference>
<feature type="active site" description="Glycyl thioester intermediate" evidence="2">
    <location>
        <position position="3721"/>
    </location>
</feature>
<accession>A0A6G0WRA2</accession>
<feature type="compositionally biased region" description="Basic and acidic residues" evidence="3">
    <location>
        <begin position="2071"/>
        <end position="2083"/>
    </location>
</feature>
<protein>
    <recommendedName>
        <fullName evidence="10">UBA domain-containing protein</fullName>
    </recommendedName>
</protein>
<dbReference type="GO" id="GO:0004842">
    <property type="term" value="F:ubiquitin-protein transferase activity"/>
    <property type="evidence" value="ECO:0007669"/>
    <property type="project" value="InterPro"/>
</dbReference>
<dbReference type="InterPro" id="IPR010606">
    <property type="entry name" value="Mib_Herc2"/>
</dbReference>
<organism evidence="8 9">
    <name type="scientific">Aphanomyces euteiches</name>
    <dbReference type="NCBI Taxonomy" id="100861"/>
    <lineage>
        <taxon>Eukaryota</taxon>
        <taxon>Sar</taxon>
        <taxon>Stramenopiles</taxon>
        <taxon>Oomycota</taxon>
        <taxon>Saprolegniomycetes</taxon>
        <taxon>Saprolegniales</taxon>
        <taxon>Verrucalvaceae</taxon>
        <taxon>Aphanomyces</taxon>
    </lineage>
</organism>